<accession>A0AAD6TPW1</accession>
<feature type="compositionally biased region" description="Low complexity" evidence="1">
    <location>
        <begin position="1"/>
        <end position="12"/>
    </location>
</feature>
<evidence type="ECO:0000313" key="2">
    <source>
        <dbReference type="EMBL" id="KAJ7068948.1"/>
    </source>
</evidence>
<dbReference type="AlphaFoldDB" id="A0AAD6TPW1"/>
<name>A0AAD6TPW1_9AGAR</name>
<reference evidence="2" key="1">
    <citation type="submission" date="2023-03" db="EMBL/GenBank/DDBJ databases">
        <title>Massive genome expansion in bonnet fungi (Mycena s.s.) driven by repeated elements and novel gene families across ecological guilds.</title>
        <authorList>
            <consortium name="Lawrence Berkeley National Laboratory"/>
            <person name="Harder C.B."/>
            <person name="Miyauchi S."/>
            <person name="Viragh M."/>
            <person name="Kuo A."/>
            <person name="Thoen E."/>
            <person name="Andreopoulos B."/>
            <person name="Lu D."/>
            <person name="Skrede I."/>
            <person name="Drula E."/>
            <person name="Henrissat B."/>
            <person name="Morin E."/>
            <person name="Kohler A."/>
            <person name="Barry K."/>
            <person name="LaButti K."/>
            <person name="Morin E."/>
            <person name="Salamov A."/>
            <person name="Lipzen A."/>
            <person name="Mereny Z."/>
            <person name="Hegedus B."/>
            <person name="Baldrian P."/>
            <person name="Stursova M."/>
            <person name="Weitz H."/>
            <person name="Taylor A."/>
            <person name="Grigoriev I.V."/>
            <person name="Nagy L.G."/>
            <person name="Martin F."/>
            <person name="Kauserud H."/>
        </authorList>
    </citation>
    <scope>NUCLEOTIDE SEQUENCE</scope>
    <source>
        <strain evidence="2">CBHHK173m</strain>
    </source>
</reference>
<feature type="compositionally biased region" description="Basic and acidic residues" evidence="1">
    <location>
        <begin position="13"/>
        <end position="45"/>
    </location>
</feature>
<feature type="compositionally biased region" description="Basic and acidic residues" evidence="1">
    <location>
        <begin position="71"/>
        <end position="86"/>
    </location>
</feature>
<evidence type="ECO:0000313" key="3">
    <source>
        <dbReference type="Proteomes" id="UP001222325"/>
    </source>
</evidence>
<feature type="region of interest" description="Disordered" evidence="1">
    <location>
        <begin position="1"/>
        <end position="118"/>
    </location>
</feature>
<feature type="region of interest" description="Disordered" evidence="1">
    <location>
        <begin position="271"/>
        <end position="361"/>
    </location>
</feature>
<comment type="caution">
    <text evidence="2">The sequence shown here is derived from an EMBL/GenBank/DDBJ whole genome shotgun (WGS) entry which is preliminary data.</text>
</comment>
<feature type="compositionally biased region" description="Polar residues" evidence="1">
    <location>
        <begin position="332"/>
        <end position="341"/>
    </location>
</feature>
<organism evidence="2 3">
    <name type="scientific">Mycena belliarum</name>
    <dbReference type="NCBI Taxonomy" id="1033014"/>
    <lineage>
        <taxon>Eukaryota</taxon>
        <taxon>Fungi</taxon>
        <taxon>Dikarya</taxon>
        <taxon>Basidiomycota</taxon>
        <taxon>Agaricomycotina</taxon>
        <taxon>Agaricomycetes</taxon>
        <taxon>Agaricomycetidae</taxon>
        <taxon>Agaricales</taxon>
        <taxon>Marasmiineae</taxon>
        <taxon>Mycenaceae</taxon>
        <taxon>Mycena</taxon>
    </lineage>
</organism>
<dbReference type="Proteomes" id="UP001222325">
    <property type="component" value="Unassembled WGS sequence"/>
</dbReference>
<evidence type="ECO:0000256" key="1">
    <source>
        <dbReference type="SAM" id="MobiDB-lite"/>
    </source>
</evidence>
<gene>
    <name evidence="2" type="ORF">B0H15DRAFT_807346</name>
</gene>
<protein>
    <submittedName>
        <fullName evidence="2">Uncharacterized protein</fullName>
    </submittedName>
</protein>
<sequence length="361" mass="39897">MSPRSRSTSSSTYDRRTPDYDRGYGRREASRDERHSYRWRDERAPRYPQYQDHAPQWGRNRSPSPQRHHGRNDAPHRYQDGRRGEYRQGGSYAGRGRTPQRDNRTYHSAPDSRPVDGLWTRTIFPPNINAAPRDYAGHPQFPEDTILDDTSDYGDDDVKTPANYADNEGVRWERAIAGANAGRIYAKIKVPLESADAGPWASAQPVTTVDQARNVLRWVHRGDAATLAFLKHAMTRLGSDPTLPRTIGEVTLLQYQNQAVAQYKTVVSGSHRGRPKLANAGRATHPFQGTTNPVPMGAPRAASIETDDVPDASGDSGDETTPPAAIEAVTSRAAQLGTSPTSDDEHVALTEEVGDNPGRPV</sequence>
<proteinExistence type="predicted"/>
<keyword evidence="3" id="KW-1185">Reference proteome</keyword>
<dbReference type="EMBL" id="JARJCN010000143">
    <property type="protein sequence ID" value="KAJ7068948.1"/>
    <property type="molecule type" value="Genomic_DNA"/>
</dbReference>